<evidence type="ECO:0000313" key="16">
    <source>
        <dbReference type="EMBL" id="KAH7088364.1"/>
    </source>
</evidence>
<evidence type="ECO:0000256" key="3">
    <source>
        <dbReference type="ARBA" id="ARBA00011738"/>
    </source>
</evidence>
<keyword evidence="6" id="KW-0028">Amino-acid biosynthesis</keyword>
<keyword evidence="17" id="KW-1185">Reference proteome</keyword>
<dbReference type="AlphaFoldDB" id="A0A8K0R997"/>
<dbReference type="GO" id="GO:0003862">
    <property type="term" value="F:3-isopropylmalate dehydrogenase activity"/>
    <property type="evidence" value="ECO:0007669"/>
    <property type="project" value="UniProtKB-EC"/>
</dbReference>
<feature type="domain" description="Isopropylmalate dehydrogenase-like" evidence="15">
    <location>
        <begin position="8"/>
        <end position="369"/>
    </location>
</feature>
<dbReference type="SUPFAM" id="SSF53659">
    <property type="entry name" value="Isocitrate/Isopropylmalate dehydrogenase-like"/>
    <property type="match status" value="1"/>
</dbReference>
<dbReference type="Pfam" id="PF00180">
    <property type="entry name" value="Iso_dh"/>
    <property type="match status" value="1"/>
</dbReference>
<dbReference type="GO" id="GO:0005829">
    <property type="term" value="C:cytosol"/>
    <property type="evidence" value="ECO:0007669"/>
    <property type="project" value="TreeGrafter"/>
</dbReference>
<evidence type="ECO:0000256" key="11">
    <source>
        <dbReference type="ARBA" id="ARBA00023211"/>
    </source>
</evidence>
<dbReference type="PROSITE" id="PS00470">
    <property type="entry name" value="IDH_IMDH"/>
    <property type="match status" value="1"/>
</dbReference>
<dbReference type="NCBIfam" id="TIGR00169">
    <property type="entry name" value="leuB"/>
    <property type="match status" value="1"/>
</dbReference>
<dbReference type="FunFam" id="3.40.718.10:FF:000006">
    <property type="entry name" value="3-isopropylmalate dehydrogenase"/>
    <property type="match status" value="1"/>
</dbReference>
<dbReference type="UniPathway" id="UPA00048">
    <property type="reaction ID" value="UER00072"/>
</dbReference>
<keyword evidence="7 14" id="KW-0479">Metal-binding</keyword>
<comment type="catalytic activity">
    <reaction evidence="14">
        <text>(2R,3S)-3-isopropylmalate + NAD(+) = 4-methyl-2-oxopentanoate + CO2 + NADH</text>
        <dbReference type="Rhea" id="RHEA:32271"/>
        <dbReference type="ChEBI" id="CHEBI:16526"/>
        <dbReference type="ChEBI" id="CHEBI:17865"/>
        <dbReference type="ChEBI" id="CHEBI:35121"/>
        <dbReference type="ChEBI" id="CHEBI:57540"/>
        <dbReference type="ChEBI" id="CHEBI:57945"/>
        <dbReference type="EC" id="1.1.1.85"/>
    </reaction>
</comment>
<evidence type="ECO:0000256" key="10">
    <source>
        <dbReference type="ARBA" id="ARBA00023027"/>
    </source>
</evidence>
<comment type="cofactor">
    <cofactor evidence="14">
        <name>Mg(2+)</name>
        <dbReference type="ChEBI" id="CHEBI:18420"/>
    </cofactor>
    <cofactor evidence="14">
        <name>Mn(2+)</name>
        <dbReference type="ChEBI" id="CHEBI:29035"/>
    </cofactor>
    <text evidence="14">Binds 1 Mg(2+) or Mn(2+) ion per subunit.</text>
</comment>
<dbReference type="EC" id="1.1.1.85" evidence="4 14"/>
<evidence type="ECO:0000256" key="4">
    <source>
        <dbReference type="ARBA" id="ARBA00013101"/>
    </source>
</evidence>
<dbReference type="GO" id="GO:0009098">
    <property type="term" value="P:L-leucine biosynthetic process"/>
    <property type="evidence" value="ECO:0007669"/>
    <property type="project" value="UniProtKB-UniPathway"/>
</dbReference>
<dbReference type="PANTHER" id="PTHR42979">
    <property type="entry name" value="3-ISOPROPYLMALATE DEHYDROGENASE"/>
    <property type="match status" value="1"/>
</dbReference>
<evidence type="ECO:0000256" key="6">
    <source>
        <dbReference type="ARBA" id="ARBA00022605"/>
    </source>
</evidence>
<dbReference type="Proteomes" id="UP000813461">
    <property type="component" value="Unassembled WGS sequence"/>
</dbReference>
<proteinExistence type="inferred from homology"/>
<dbReference type="Gene3D" id="3.40.718.10">
    <property type="entry name" value="Isopropylmalate Dehydrogenase"/>
    <property type="match status" value="1"/>
</dbReference>
<protein>
    <recommendedName>
        <fullName evidence="4 14">3-isopropylmalate dehydrogenase</fullName>
        <ecNumber evidence="4 14">1.1.1.85</ecNumber>
    </recommendedName>
</protein>
<evidence type="ECO:0000256" key="8">
    <source>
        <dbReference type="ARBA" id="ARBA00022842"/>
    </source>
</evidence>
<dbReference type="EMBL" id="JAGMVJ010000008">
    <property type="protein sequence ID" value="KAH7088364.1"/>
    <property type="molecule type" value="Genomic_DNA"/>
</dbReference>
<dbReference type="OrthoDB" id="419183at2759"/>
<comment type="function">
    <text evidence="14">Catalyzes the oxidation of 3-carboxy-2-hydroxy-4-methylpentanoate (3-isopropylmalate) to 3-carboxy-4-methyl-2-oxopentanoate. The product decarboxylates to 4-methyl-2 oxopentanoate.</text>
</comment>
<accession>A0A8K0R997</accession>
<evidence type="ECO:0000256" key="14">
    <source>
        <dbReference type="RuleBase" id="RU004445"/>
    </source>
</evidence>
<gene>
    <name evidence="16" type="ORF">FB567DRAFT_524275</name>
</gene>
<dbReference type="GO" id="GO:0051287">
    <property type="term" value="F:NAD binding"/>
    <property type="evidence" value="ECO:0007669"/>
    <property type="project" value="InterPro"/>
</dbReference>
<comment type="cofactor">
    <cofactor evidence="1">
        <name>Mn(2+)</name>
        <dbReference type="ChEBI" id="CHEBI:29035"/>
    </cofactor>
</comment>
<name>A0A8K0R997_9PLEO</name>
<evidence type="ECO:0000256" key="9">
    <source>
        <dbReference type="ARBA" id="ARBA00023002"/>
    </source>
</evidence>
<keyword evidence="8" id="KW-0460">Magnesium</keyword>
<organism evidence="16 17">
    <name type="scientific">Paraphoma chrysanthemicola</name>
    <dbReference type="NCBI Taxonomy" id="798071"/>
    <lineage>
        <taxon>Eukaryota</taxon>
        <taxon>Fungi</taxon>
        <taxon>Dikarya</taxon>
        <taxon>Ascomycota</taxon>
        <taxon>Pezizomycotina</taxon>
        <taxon>Dothideomycetes</taxon>
        <taxon>Pleosporomycetidae</taxon>
        <taxon>Pleosporales</taxon>
        <taxon>Pleosporineae</taxon>
        <taxon>Phaeosphaeriaceae</taxon>
        <taxon>Paraphoma</taxon>
    </lineage>
</organism>
<keyword evidence="10 14" id="KW-0520">NAD</keyword>
<evidence type="ECO:0000256" key="13">
    <source>
        <dbReference type="RuleBase" id="RU004443"/>
    </source>
</evidence>
<dbReference type="InterPro" id="IPR024084">
    <property type="entry name" value="IsoPropMal-DH-like_dom"/>
</dbReference>
<evidence type="ECO:0000256" key="12">
    <source>
        <dbReference type="ARBA" id="ARBA00023304"/>
    </source>
</evidence>
<reference evidence="16" key="1">
    <citation type="journal article" date="2021" name="Nat. Commun.">
        <title>Genetic determinants of endophytism in the Arabidopsis root mycobiome.</title>
        <authorList>
            <person name="Mesny F."/>
            <person name="Miyauchi S."/>
            <person name="Thiergart T."/>
            <person name="Pickel B."/>
            <person name="Atanasova L."/>
            <person name="Karlsson M."/>
            <person name="Huettel B."/>
            <person name="Barry K.W."/>
            <person name="Haridas S."/>
            <person name="Chen C."/>
            <person name="Bauer D."/>
            <person name="Andreopoulos W."/>
            <person name="Pangilinan J."/>
            <person name="LaButti K."/>
            <person name="Riley R."/>
            <person name="Lipzen A."/>
            <person name="Clum A."/>
            <person name="Drula E."/>
            <person name="Henrissat B."/>
            <person name="Kohler A."/>
            <person name="Grigoriev I.V."/>
            <person name="Martin F.M."/>
            <person name="Hacquard S."/>
        </authorList>
    </citation>
    <scope>NUCLEOTIDE SEQUENCE</scope>
    <source>
        <strain evidence="16">MPI-SDFR-AT-0120</strain>
    </source>
</reference>
<evidence type="ECO:0000256" key="2">
    <source>
        <dbReference type="ARBA" id="ARBA00007769"/>
    </source>
</evidence>
<dbReference type="InterPro" id="IPR004429">
    <property type="entry name" value="Isopropylmalate_DH"/>
</dbReference>
<comment type="pathway">
    <text evidence="14">Amino-acid biosynthesis; L-leucine biosynthesis; L-leucine from 3-methyl-2-oxobutanoate: step 3/4.</text>
</comment>
<sequence length="378" mass="40452">MASSQTFEILVLPGDHIGPEIMTEALKVLDTLERIRPGVKFNKTFDIAGGSSIDKHGTPITEDVLRRAAESDAVLFGSVGGPDWEGKVPTPESALLRLRKHLDAFANVRPCKFITPNLTSRSPLKHEVVQGTDIIFVRENCGGAYFGDKVEDNGDYASDTWGYSAEEVKRCARVSAAIAEIAGAENGGKPAAVWSADKYNVLANSRLWRRVTEEVFKTEFPHIQLRNQLADSMAMHLITNPRHYNGVCHTDNTFGDILSDLAGGVLGTLGMLPSASLSGVPGPGKKCKGIYEPIHGSAPDISGKGIANPIGEILSVAMMLRYSLALPDEAKLVEDAVSYILERPEEGGLGLVTADLGGKATTVEVGDAICKRIAEISA</sequence>
<evidence type="ECO:0000259" key="15">
    <source>
        <dbReference type="SMART" id="SM01329"/>
    </source>
</evidence>
<keyword evidence="11" id="KW-0464">Manganese</keyword>
<dbReference type="InterPro" id="IPR019818">
    <property type="entry name" value="IsoCit/isopropylmalate_DH_CS"/>
</dbReference>
<keyword evidence="5 14" id="KW-0432">Leucine biosynthesis</keyword>
<evidence type="ECO:0000256" key="5">
    <source>
        <dbReference type="ARBA" id="ARBA00022430"/>
    </source>
</evidence>
<dbReference type="SMART" id="SM01329">
    <property type="entry name" value="Iso_dh"/>
    <property type="match status" value="1"/>
</dbReference>
<dbReference type="GO" id="GO:0000287">
    <property type="term" value="F:magnesium ion binding"/>
    <property type="evidence" value="ECO:0007669"/>
    <property type="project" value="InterPro"/>
</dbReference>
<evidence type="ECO:0000256" key="1">
    <source>
        <dbReference type="ARBA" id="ARBA00001936"/>
    </source>
</evidence>
<comment type="caution">
    <text evidence="16">The sequence shown here is derived from an EMBL/GenBank/DDBJ whole genome shotgun (WGS) entry which is preliminary data.</text>
</comment>
<comment type="subunit">
    <text evidence="3 14">Homodimer.</text>
</comment>
<evidence type="ECO:0000256" key="7">
    <source>
        <dbReference type="ARBA" id="ARBA00022723"/>
    </source>
</evidence>
<comment type="similarity">
    <text evidence="2 13">Belongs to the isocitrate and isopropylmalate dehydrogenases family.</text>
</comment>
<keyword evidence="9 13" id="KW-0560">Oxidoreductase</keyword>
<dbReference type="PANTHER" id="PTHR42979:SF4">
    <property type="entry name" value="3-ISOPROPYLMALATE DEHYDROGENASE"/>
    <property type="match status" value="1"/>
</dbReference>
<keyword evidence="12 14" id="KW-0100">Branched-chain amino acid biosynthesis</keyword>
<evidence type="ECO:0000313" key="17">
    <source>
        <dbReference type="Proteomes" id="UP000813461"/>
    </source>
</evidence>